<evidence type="ECO:0000256" key="6">
    <source>
        <dbReference type="PIRSR" id="PIRSR004846-1"/>
    </source>
</evidence>
<dbReference type="GO" id="GO:1901359">
    <property type="term" value="F:tungstate binding"/>
    <property type="evidence" value="ECO:0007669"/>
    <property type="project" value="UniProtKB-ARBA"/>
</dbReference>
<dbReference type="InterPro" id="IPR050682">
    <property type="entry name" value="ModA/WtpA"/>
</dbReference>
<dbReference type="NCBIfam" id="TIGR01256">
    <property type="entry name" value="modA"/>
    <property type="match status" value="1"/>
</dbReference>
<feature type="binding site" evidence="6">
    <location>
        <position position="179"/>
    </location>
    <ligand>
        <name>molybdate</name>
        <dbReference type="ChEBI" id="CHEBI:36264"/>
    </ligand>
</feature>
<dbReference type="Pfam" id="PF13531">
    <property type="entry name" value="SBP_bac_11"/>
    <property type="match status" value="1"/>
</dbReference>
<dbReference type="InterPro" id="IPR005950">
    <property type="entry name" value="ModA"/>
</dbReference>
<feature type="chain" id="PRO_5011622992" evidence="7">
    <location>
        <begin position="25"/>
        <end position="263"/>
    </location>
</feature>
<evidence type="ECO:0000256" key="5">
    <source>
        <dbReference type="ARBA" id="ARBA00062515"/>
    </source>
</evidence>
<accession>A0A1H8TI67</accession>
<dbReference type="AlphaFoldDB" id="A0A1H8TI67"/>
<dbReference type="FunFam" id="3.40.190.10:FF:000035">
    <property type="entry name" value="Molybdate ABC transporter substrate-binding protein"/>
    <property type="match status" value="1"/>
</dbReference>
<dbReference type="PIRSF" id="PIRSF004846">
    <property type="entry name" value="ModA"/>
    <property type="match status" value="1"/>
</dbReference>
<dbReference type="Proteomes" id="UP000199657">
    <property type="component" value="Unassembled WGS sequence"/>
</dbReference>
<dbReference type="EMBL" id="FOEG01000004">
    <property type="protein sequence ID" value="SEO90622.1"/>
    <property type="molecule type" value="Genomic_DNA"/>
</dbReference>
<evidence type="ECO:0000313" key="8">
    <source>
        <dbReference type="EMBL" id="SEO90622.1"/>
    </source>
</evidence>
<reference evidence="8 9" key="1">
    <citation type="submission" date="2016-10" db="EMBL/GenBank/DDBJ databases">
        <authorList>
            <person name="de Groot N.N."/>
        </authorList>
    </citation>
    <scope>NUCLEOTIDE SEQUENCE [LARGE SCALE GENOMIC DNA]</scope>
    <source>
        <strain evidence="8 9">CGMCC 1.6291</strain>
    </source>
</reference>
<keyword evidence="3 6" id="KW-0479">Metal-binding</keyword>
<evidence type="ECO:0000256" key="1">
    <source>
        <dbReference type="ARBA" id="ARBA00009175"/>
    </source>
</evidence>
<comment type="similarity">
    <text evidence="1">Belongs to the bacterial solute-binding protein ModA family.</text>
</comment>
<protein>
    <submittedName>
        <fullName evidence="8">Molybdate transport system substrate-binding protein</fullName>
    </submittedName>
</protein>
<dbReference type="SUPFAM" id="SSF53850">
    <property type="entry name" value="Periplasmic binding protein-like II"/>
    <property type="match status" value="1"/>
</dbReference>
<dbReference type="GO" id="GO:0015689">
    <property type="term" value="P:molybdate ion transport"/>
    <property type="evidence" value="ECO:0007669"/>
    <property type="project" value="InterPro"/>
</dbReference>
<name>A0A1H8TI67_9GAMM</name>
<evidence type="ECO:0000313" key="9">
    <source>
        <dbReference type="Proteomes" id="UP000199657"/>
    </source>
</evidence>
<keyword evidence="4 7" id="KW-0732">Signal</keyword>
<dbReference type="OrthoDB" id="9785015at2"/>
<dbReference type="PANTHER" id="PTHR30632:SF14">
    <property type="entry name" value="TUNGSTATE_MOLYBDATE_CHROMATE-BINDING PROTEIN MODA"/>
    <property type="match status" value="1"/>
</dbReference>
<evidence type="ECO:0000256" key="4">
    <source>
        <dbReference type="ARBA" id="ARBA00022729"/>
    </source>
</evidence>
<feature type="signal peptide" evidence="7">
    <location>
        <begin position="1"/>
        <end position="24"/>
    </location>
</feature>
<evidence type="ECO:0000256" key="2">
    <source>
        <dbReference type="ARBA" id="ARBA00022505"/>
    </source>
</evidence>
<evidence type="ECO:0000256" key="3">
    <source>
        <dbReference type="ARBA" id="ARBA00022723"/>
    </source>
</evidence>
<comment type="subunit">
    <text evidence="5">The complex is composed of two ATP-binding proteins (ModC), two transmembrane proteins (ModB) and a solute-binding protein (ModA).</text>
</comment>
<dbReference type="GO" id="GO:0046872">
    <property type="term" value="F:metal ion binding"/>
    <property type="evidence" value="ECO:0007669"/>
    <property type="project" value="UniProtKB-KW"/>
</dbReference>
<dbReference type="InterPro" id="IPR044084">
    <property type="entry name" value="AvModA-like_subst-bd"/>
</dbReference>
<dbReference type="PANTHER" id="PTHR30632">
    <property type="entry name" value="MOLYBDATE-BINDING PERIPLASMIC PROTEIN"/>
    <property type="match status" value="1"/>
</dbReference>
<dbReference type="CDD" id="cd13539">
    <property type="entry name" value="PBP2_AvModA"/>
    <property type="match status" value="1"/>
</dbReference>
<dbReference type="STRING" id="406100.SAMN04488052_104213"/>
<gene>
    <name evidence="8" type="ORF">SAMN04488052_104213</name>
</gene>
<feature type="binding site" evidence="6">
    <location>
        <position position="65"/>
    </location>
    <ligand>
        <name>molybdate</name>
        <dbReference type="ChEBI" id="CHEBI:36264"/>
    </ligand>
</feature>
<keyword evidence="9" id="KW-1185">Reference proteome</keyword>
<sequence>MAMHRPAVTLLVCLAVALAGFAPAASQADRPIIAAASDLQFALEEVAERFHDETGRSVRLNFGSSGNFRRQIAQGAPFELYLSADEEYVFALERDGHTEDEGTLYAIGRIVVIAPAGDPADIVDGSLDKLAERLEAGDITRFAIANPDHAPYGVAAMEALQSKGLWQTVRPRLIQGENVSQAARLALSGEAQGGIVAYSLARAPGIAARSDHALIPEEAHTPLRQRMALVDGAGETARMFYAYLQEEPARNILEDFGFALPDD</sequence>
<dbReference type="RefSeq" id="WP_091643535.1">
    <property type="nucleotide sequence ID" value="NZ_FOEG01000004.1"/>
</dbReference>
<proteinExistence type="inferred from homology"/>
<dbReference type="GO" id="GO:0030973">
    <property type="term" value="F:molybdate ion binding"/>
    <property type="evidence" value="ECO:0007669"/>
    <property type="project" value="InterPro"/>
</dbReference>
<organism evidence="8 9">
    <name type="scientific">Aquisalimonas asiatica</name>
    <dbReference type="NCBI Taxonomy" id="406100"/>
    <lineage>
        <taxon>Bacteria</taxon>
        <taxon>Pseudomonadati</taxon>
        <taxon>Pseudomonadota</taxon>
        <taxon>Gammaproteobacteria</taxon>
        <taxon>Chromatiales</taxon>
        <taxon>Ectothiorhodospiraceae</taxon>
        <taxon>Aquisalimonas</taxon>
    </lineage>
</organism>
<dbReference type="Gene3D" id="3.40.190.10">
    <property type="entry name" value="Periplasmic binding protein-like II"/>
    <property type="match status" value="2"/>
</dbReference>
<evidence type="ECO:0000256" key="7">
    <source>
        <dbReference type="SAM" id="SignalP"/>
    </source>
</evidence>
<keyword evidence="2 6" id="KW-0500">Molybdenum</keyword>